<proteinExistence type="predicted"/>
<evidence type="ECO:0000313" key="1">
    <source>
        <dbReference type="EMBL" id="DAD22475.1"/>
    </source>
</evidence>
<gene>
    <name evidence="1" type="ORF">HUJ06_023938</name>
</gene>
<evidence type="ECO:0000313" key="2">
    <source>
        <dbReference type="Proteomes" id="UP000607653"/>
    </source>
</evidence>
<accession>A0A822XUJ1</accession>
<comment type="caution">
    <text evidence="1">The sequence shown here is derived from an EMBL/GenBank/DDBJ whole genome shotgun (WGS) entry which is preliminary data.</text>
</comment>
<dbReference type="EMBL" id="DUZY01000001">
    <property type="protein sequence ID" value="DAD22475.1"/>
    <property type="molecule type" value="Genomic_DNA"/>
</dbReference>
<keyword evidence="2" id="KW-1185">Reference proteome</keyword>
<name>A0A822XUJ1_NELNU</name>
<reference evidence="1 2" key="1">
    <citation type="journal article" date="2020" name="Mol. Biol. Evol.">
        <title>Distinct Expression and Methylation Patterns for Genes with Different Fates following a Single Whole-Genome Duplication in Flowering Plants.</title>
        <authorList>
            <person name="Shi T."/>
            <person name="Rahmani R.S."/>
            <person name="Gugger P.F."/>
            <person name="Wang M."/>
            <person name="Li H."/>
            <person name="Zhang Y."/>
            <person name="Li Z."/>
            <person name="Wang Q."/>
            <person name="Van de Peer Y."/>
            <person name="Marchal K."/>
            <person name="Chen J."/>
        </authorList>
    </citation>
    <scope>NUCLEOTIDE SEQUENCE [LARGE SCALE GENOMIC DNA]</scope>
    <source>
        <tissue evidence="1">Leaf</tissue>
    </source>
</reference>
<organism evidence="1 2">
    <name type="scientific">Nelumbo nucifera</name>
    <name type="common">Sacred lotus</name>
    <dbReference type="NCBI Taxonomy" id="4432"/>
    <lineage>
        <taxon>Eukaryota</taxon>
        <taxon>Viridiplantae</taxon>
        <taxon>Streptophyta</taxon>
        <taxon>Embryophyta</taxon>
        <taxon>Tracheophyta</taxon>
        <taxon>Spermatophyta</taxon>
        <taxon>Magnoliopsida</taxon>
        <taxon>Proteales</taxon>
        <taxon>Nelumbonaceae</taxon>
        <taxon>Nelumbo</taxon>
    </lineage>
</organism>
<dbReference type="Proteomes" id="UP000607653">
    <property type="component" value="Unassembled WGS sequence"/>
</dbReference>
<protein>
    <submittedName>
        <fullName evidence="1">Uncharacterized protein</fullName>
    </submittedName>
</protein>
<dbReference type="AlphaFoldDB" id="A0A822XUJ1"/>
<sequence>MGDAQVDEAVVEFPAWYTELVEHVHGGNGPISWRKSRFTTVPLPPKDVGGRADDWRRCSSWGVYCVLLQRQQLMYWRLISTSTHQSGIIDVAMLVVAVGGLKTAV</sequence>